<dbReference type="Proteomes" id="UP000805193">
    <property type="component" value="Unassembled WGS sequence"/>
</dbReference>
<dbReference type="EMBL" id="JABSTQ010010426">
    <property type="protein sequence ID" value="KAG0421069.1"/>
    <property type="molecule type" value="Genomic_DNA"/>
</dbReference>
<protein>
    <submittedName>
        <fullName evidence="1">Uncharacterized protein</fullName>
    </submittedName>
</protein>
<proteinExistence type="predicted"/>
<sequence length="92" mass="10550">MRHFFRKKKQSVTSPESAPQKEETSSDLSMTSAVTGVLILLTPNILVWLVYLVCGLGSSTEEVYRLGFLRFTYNAWTAPGGFTYELWMWIYC</sequence>
<reference evidence="1 2" key="1">
    <citation type="journal article" date="2020" name="Cell">
        <title>Large-Scale Comparative Analyses of Tick Genomes Elucidate Their Genetic Diversity and Vector Capacities.</title>
        <authorList>
            <consortium name="Tick Genome and Microbiome Consortium (TIGMIC)"/>
            <person name="Jia N."/>
            <person name="Wang J."/>
            <person name="Shi W."/>
            <person name="Du L."/>
            <person name="Sun Y."/>
            <person name="Zhan W."/>
            <person name="Jiang J.F."/>
            <person name="Wang Q."/>
            <person name="Zhang B."/>
            <person name="Ji P."/>
            <person name="Bell-Sakyi L."/>
            <person name="Cui X.M."/>
            <person name="Yuan T.T."/>
            <person name="Jiang B.G."/>
            <person name="Yang W.F."/>
            <person name="Lam T.T."/>
            <person name="Chang Q.C."/>
            <person name="Ding S.J."/>
            <person name="Wang X.J."/>
            <person name="Zhu J.G."/>
            <person name="Ruan X.D."/>
            <person name="Zhao L."/>
            <person name="Wei J.T."/>
            <person name="Ye R.Z."/>
            <person name="Que T.C."/>
            <person name="Du C.H."/>
            <person name="Zhou Y.H."/>
            <person name="Cheng J.X."/>
            <person name="Dai P.F."/>
            <person name="Guo W.B."/>
            <person name="Han X.H."/>
            <person name="Huang E.J."/>
            <person name="Li L.F."/>
            <person name="Wei W."/>
            <person name="Gao Y.C."/>
            <person name="Liu J.Z."/>
            <person name="Shao H.Z."/>
            <person name="Wang X."/>
            <person name="Wang C.C."/>
            <person name="Yang T.C."/>
            <person name="Huo Q.B."/>
            <person name="Li W."/>
            <person name="Chen H.Y."/>
            <person name="Chen S.E."/>
            <person name="Zhou L.G."/>
            <person name="Ni X.B."/>
            <person name="Tian J.H."/>
            <person name="Sheng Y."/>
            <person name="Liu T."/>
            <person name="Pan Y.S."/>
            <person name="Xia L.Y."/>
            <person name="Li J."/>
            <person name="Zhao F."/>
            <person name="Cao W.C."/>
        </authorList>
    </citation>
    <scope>NUCLEOTIDE SEQUENCE [LARGE SCALE GENOMIC DNA]</scope>
    <source>
        <strain evidence="1">Iper-2018</strain>
    </source>
</reference>
<name>A0AC60PKJ9_IXOPE</name>
<accession>A0AC60PKJ9</accession>
<evidence type="ECO:0000313" key="1">
    <source>
        <dbReference type="EMBL" id="KAG0421069.1"/>
    </source>
</evidence>
<keyword evidence="2" id="KW-1185">Reference proteome</keyword>
<evidence type="ECO:0000313" key="2">
    <source>
        <dbReference type="Proteomes" id="UP000805193"/>
    </source>
</evidence>
<comment type="caution">
    <text evidence="1">The sequence shown here is derived from an EMBL/GenBank/DDBJ whole genome shotgun (WGS) entry which is preliminary data.</text>
</comment>
<organism evidence="1 2">
    <name type="scientific">Ixodes persulcatus</name>
    <name type="common">Taiga tick</name>
    <dbReference type="NCBI Taxonomy" id="34615"/>
    <lineage>
        <taxon>Eukaryota</taxon>
        <taxon>Metazoa</taxon>
        <taxon>Ecdysozoa</taxon>
        <taxon>Arthropoda</taxon>
        <taxon>Chelicerata</taxon>
        <taxon>Arachnida</taxon>
        <taxon>Acari</taxon>
        <taxon>Parasitiformes</taxon>
        <taxon>Ixodida</taxon>
        <taxon>Ixodoidea</taxon>
        <taxon>Ixodidae</taxon>
        <taxon>Ixodinae</taxon>
        <taxon>Ixodes</taxon>
    </lineage>
</organism>
<gene>
    <name evidence="1" type="ORF">HPB47_003031</name>
</gene>